<proteinExistence type="predicted"/>
<dbReference type="AlphaFoldDB" id="A0A5B9DLP1"/>
<dbReference type="Proteomes" id="UP000321062">
    <property type="component" value="Chromosome"/>
</dbReference>
<reference evidence="2 3" key="1">
    <citation type="journal article" date="2015" name="Int. J. Syst. Evol. Microbiol.">
        <title>Youhaiella tibetensis gen. nov., sp. nov., isolated from subsurface sediment.</title>
        <authorList>
            <person name="Wang Y.X."/>
            <person name="Huang F.Q."/>
            <person name="Nogi Y."/>
            <person name="Pang S.J."/>
            <person name="Wang P.K."/>
            <person name="Lv J."/>
        </authorList>
    </citation>
    <scope>NUCLEOTIDE SEQUENCE [LARGE SCALE GENOMIC DNA]</scope>
    <source>
        <strain evidence="3">fig4</strain>
    </source>
</reference>
<keyword evidence="3" id="KW-1185">Reference proteome</keyword>
<dbReference type="OrthoDB" id="7950133at2"/>
<evidence type="ECO:0000313" key="3">
    <source>
        <dbReference type="Proteomes" id="UP000321062"/>
    </source>
</evidence>
<accession>A0A5B9DLP1</accession>
<feature type="region of interest" description="Disordered" evidence="1">
    <location>
        <begin position="83"/>
        <end position="102"/>
    </location>
</feature>
<dbReference type="KEGG" id="yti:FNA67_06445"/>
<gene>
    <name evidence="2" type="ORF">FNA67_06445</name>
</gene>
<organism evidence="2 3">
    <name type="scientific">Paradevosia tibetensis</name>
    <dbReference type="NCBI Taxonomy" id="1447062"/>
    <lineage>
        <taxon>Bacteria</taxon>
        <taxon>Pseudomonadati</taxon>
        <taxon>Pseudomonadota</taxon>
        <taxon>Alphaproteobacteria</taxon>
        <taxon>Hyphomicrobiales</taxon>
        <taxon>Devosiaceae</taxon>
        <taxon>Paradevosia</taxon>
    </lineage>
</organism>
<evidence type="ECO:0000256" key="1">
    <source>
        <dbReference type="SAM" id="MobiDB-lite"/>
    </source>
</evidence>
<evidence type="ECO:0000313" key="2">
    <source>
        <dbReference type="EMBL" id="QEE19832.1"/>
    </source>
</evidence>
<feature type="compositionally biased region" description="Pro residues" evidence="1">
    <location>
        <begin position="93"/>
        <end position="102"/>
    </location>
</feature>
<dbReference type="RefSeq" id="WP_147655446.1">
    <property type="nucleotide sequence ID" value="NZ_BMFM01000001.1"/>
</dbReference>
<sequence length="102" mass="10456">MRFILKSAFWLTVAFMVIRPGVDLPAAAGAVTSQALAAGQSAIVQQIDKTECNTLQCVGGKALLSAAVTSAALPAPAPVTPMQISTTEATAPVPRPRPAWLG</sequence>
<dbReference type="EMBL" id="CP041690">
    <property type="protein sequence ID" value="QEE19832.1"/>
    <property type="molecule type" value="Genomic_DNA"/>
</dbReference>
<protein>
    <submittedName>
        <fullName evidence="2">Uncharacterized protein</fullName>
    </submittedName>
</protein>
<name>A0A5B9DLP1_9HYPH</name>